<dbReference type="Gene3D" id="1.10.3720.10">
    <property type="entry name" value="MetI-like"/>
    <property type="match status" value="1"/>
</dbReference>
<dbReference type="CDD" id="cd06261">
    <property type="entry name" value="TM_PBP2"/>
    <property type="match status" value="1"/>
</dbReference>
<dbReference type="GO" id="GO:0005886">
    <property type="term" value="C:plasma membrane"/>
    <property type="evidence" value="ECO:0007669"/>
    <property type="project" value="UniProtKB-SubCell"/>
</dbReference>
<evidence type="ECO:0000313" key="10">
    <source>
        <dbReference type="Proteomes" id="UP000006890"/>
    </source>
</evidence>
<dbReference type="OrthoDB" id="9771544at2"/>
<dbReference type="HOGENOM" id="CLU_016047_1_0_9"/>
<comment type="similarity">
    <text evidence="7">Belongs to the binding-protein-dependent transport system permease family.</text>
</comment>
<feature type="transmembrane region" description="Helical" evidence="7">
    <location>
        <begin position="189"/>
        <end position="213"/>
    </location>
</feature>
<dbReference type="EMBL" id="CP002219">
    <property type="protein sequence ID" value="ADQ07772.1"/>
    <property type="molecule type" value="Genomic_DNA"/>
</dbReference>
<dbReference type="GO" id="GO:0055085">
    <property type="term" value="P:transmembrane transport"/>
    <property type="evidence" value="ECO:0007669"/>
    <property type="project" value="InterPro"/>
</dbReference>
<dbReference type="Proteomes" id="UP000006890">
    <property type="component" value="Chromosome"/>
</dbReference>
<evidence type="ECO:0000256" key="1">
    <source>
        <dbReference type="ARBA" id="ARBA00004651"/>
    </source>
</evidence>
<comment type="subcellular location">
    <subcellularLocation>
        <location evidence="1 7">Cell membrane</location>
        <topology evidence="1 7">Multi-pass membrane protein</topology>
    </subcellularLocation>
</comment>
<keyword evidence="4 7" id="KW-0812">Transmembrane</keyword>
<dbReference type="PROSITE" id="PS51257">
    <property type="entry name" value="PROKAR_LIPOPROTEIN"/>
    <property type="match status" value="1"/>
</dbReference>
<reference key="1">
    <citation type="submission" date="2010-09" db="EMBL/GenBank/DDBJ databases">
        <title>Complete sequence of Caldicellulosiruptor hydrothermalis 108.</title>
        <authorList>
            <consortium name="US DOE Joint Genome Institute"/>
            <person name="Lucas S."/>
            <person name="Copeland A."/>
            <person name="Lapidus A."/>
            <person name="Cheng J.-F."/>
            <person name="Bruce D."/>
            <person name="Goodwin L."/>
            <person name="Pitluck S."/>
            <person name="Davenport K."/>
            <person name="Detter J.C."/>
            <person name="Han C."/>
            <person name="Tapia R."/>
            <person name="Land M."/>
            <person name="Hauser L."/>
            <person name="Chang Y.-J."/>
            <person name="Jeffries C."/>
            <person name="Kyrpides N."/>
            <person name="Ivanova N."/>
            <person name="Mikhailova N."/>
            <person name="Blumer-Schuette S.E."/>
            <person name="Kelly R.M."/>
            <person name="Woyke T."/>
        </authorList>
    </citation>
    <scope>NUCLEOTIDE SEQUENCE</scope>
    <source>
        <strain>108</strain>
    </source>
</reference>
<gene>
    <name evidence="9" type="ordered locus">Calhy_2062</name>
</gene>
<evidence type="ECO:0000256" key="6">
    <source>
        <dbReference type="ARBA" id="ARBA00023136"/>
    </source>
</evidence>
<dbReference type="RefSeq" id="WP_013403918.1">
    <property type="nucleotide sequence ID" value="NC_014652.1"/>
</dbReference>
<feature type="transmembrane region" description="Helical" evidence="7">
    <location>
        <begin position="113"/>
        <end position="133"/>
    </location>
</feature>
<dbReference type="PANTHER" id="PTHR43744:SF9">
    <property type="entry name" value="POLYGALACTURONAN_RHAMNOGALACTURONAN TRANSPORT SYSTEM PERMEASE PROTEIN YTCP"/>
    <property type="match status" value="1"/>
</dbReference>
<keyword evidence="3" id="KW-1003">Cell membrane</keyword>
<dbReference type="PANTHER" id="PTHR43744">
    <property type="entry name" value="ABC TRANSPORTER PERMEASE PROTEIN MG189-RELATED-RELATED"/>
    <property type="match status" value="1"/>
</dbReference>
<feature type="transmembrane region" description="Helical" evidence="7">
    <location>
        <begin position="20"/>
        <end position="41"/>
    </location>
</feature>
<name>E4QEF3_CALH1</name>
<accession>E4QEF3</accession>
<keyword evidence="6 7" id="KW-0472">Membrane</keyword>
<evidence type="ECO:0000256" key="2">
    <source>
        <dbReference type="ARBA" id="ARBA00022448"/>
    </source>
</evidence>
<dbReference type="PROSITE" id="PS50928">
    <property type="entry name" value="ABC_TM1"/>
    <property type="match status" value="1"/>
</dbReference>
<proteinExistence type="inferred from homology"/>
<dbReference type="AlphaFoldDB" id="E4QEF3"/>
<dbReference type="STRING" id="632292.Calhy_2062"/>
<evidence type="ECO:0000259" key="8">
    <source>
        <dbReference type="PROSITE" id="PS50928"/>
    </source>
</evidence>
<evidence type="ECO:0000313" key="9">
    <source>
        <dbReference type="EMBL" id="ADQ07772.1"/>
    </source>
</evidence>
<feature type="transmembrane region" description="Helical" evidence="7">
    <location>
        <begin position="268"/>
        <end position="287"/>
    </location>
</feature>
<organism evidence="9 10">
    <name type="scientific">Caldicellulosiruptor hydrothermalis (strain DSM 18901 / VKM B-2411 / 108)</name>
    <dbReference type="NCBI Taxonomy" id="632292"/>
    <lineage>
        <taxon>Bacteria</taxon>
        <taxon>Bacillati</taxon>
        <taxon>Bacillota</taxon>
        <taxon>Bacillota incertae sedis</taxon>
        <taxon>Caldicellulosiruptorales</taxon>
        <taxon>Caldicellulosiruptoraceae</taxon>
        <taxon>Caldicellulosiruptor</taxon>
    </lineage>
</organism>
<sequence>MQSKSRFLQISTVSEAILHIFFGIVTLACLVPLWAVISISLSDDNKIRQSGYRLWPVKWSVKSYEFVLAQGAAIVHAYALTIFVTVVGTILCVLVVSLYAYVLFRKDFKYRKFFTFFGFFTMLINAGLVPWYIVCVNVLRLKDTIYALILPYVMNMWYVLIFRTYLSMSLPDSIIESAKIDGAGEFTTFFRIVVPLVKPGLATIALFAAITYWNDWWLPFMLVESEKLYNLQYLMYRVQQKIQYLAEIAAKISVVSNSPFKDLPAESARMAMAVLGMGPIVLAYPFFQRYFVKGLTIGAIKG</sequence>
<evidence type="ECO:0000256" key="4">
    <source>
        <dbReference type="ARBA" id="ARBA00022692"/>
    </source>
</evidence>
<reference evidence="9 10" key="2">
    <citation type="journal article" date="2011" name="J. Bacteriol.">
        <title>Complete genome sequences for the anaerobic, extremely thermophilic plant biomass-degrading bacteria Caldicellulosiruptor hydrothermalis, Caldicellulosiruptor kristjanssonii, Caldicellulosiruptor kronotskyensis, Caldicellulosiruptor owensenis, and Caldicellulosiruptor lactoaceticus.</title>
        <authorList>
            <person name="Blumer-Schuette S.E."/>
            <person name="Ozdemir I."/>
            <person name="Mistry D."/>
            <person name="Lucas S."/>
            <person name="Lapidus A."/>
            <person name="Cheng J.F."/>
            <person name="Goodwin L.A."/>
            <person name="Pitluck S."/>
            <person name="Land M.L."/>
            <person name="Hauser L.J."/>
            <person name="Woyke T."/>
            <person name="Mikhailova N."/>
            <person name="Pati A."/>
            <person name="Kyrpides N.C."/>
            <person name="Ivanova N."/>
            <person name="Detter J.C."/>
            <person name="Walston-Davenport K."/>
            <person name="Han S."/>
            <person name="Adams M.W."/>
            <person name="Kelly R.M."/>
        </authorList>
    </citation>
    <scope>NUCLEOTIDE SEQUENCE [LARGE SCALE GENOMIC DNA]</scope>
    <source>
        <strain evidence="10">DSM 18901 / VKM B-2411 / 108</strain>
    </source>
</reference>
<dbReference type="SUPFAM" id="SSF161098">
    <property type="entry name" value="MetI-like"/>
    <property type="match status" value="1"/>
</dbReference>
<dbReference type="InterPro" id="IPR035906">
    <property type="entry name" value="MetI-like_sf"/>
</dbReference>
<dbReference type="InterPro" id="IPR000515">
    <property type="entry name" value="MetI-like"/>
</dbReference>
<dbReference type="eggNOG" id="COG0395">
    <property type="taxonomic scope" value="Bacteria"/>
</dbReference>
<protein>
    <submittedName>
        <fullName evidence="9">Binding-protein-dependent transport systems inner membrane component</fullName>
    </submittedName>
</protein>
<evidence type="ECO:0000256" key="5">
    <source>
        <dbReference type="ARBA" id="ARBA00022989"/>
    </source>
</evidence>
<dbReference type="KEGG" id="chd:Calhy_2062"/>
<keyword evidence="5 7" id="KW-1133">Transmembrane helix</keyword>
<feature type="domain" description="ABC transmembrane type-1" evidence="8">
    <location>
        <begin position="78"/>
        <end position="281"/>
    </location>
</feature>
<evidence type="ECO:0000256" key="7">
    <source>
        <dbReference type="RuleBase" id="RU363032"/>
    </source>
</evidence>
<feature type="transmembrane region" description="Helical" evidence="7">
    <location>
        <begin position="77"/>
        <end position="101"/>
    </location>
</feature>
<evidence type="ECO:0000256" key="3">
    <source>
        <dbReference type="ARBA" id="ARBA00022475"/>
    </source>
</evidence>
<feature type="transmembrane region" description="Helical" evidence="7">
    <location>
        <begin position="145"/>
        <end position="168"/>
    </location>
</feature>
<keyword evidence="2 7" id="KW-0813">Transport</keyword>
<keyword evidence="10" id="KW-1185">Reference proteome</keyword>
<dbReference type="Pfam" id="PF00528">
    <property type="entry name" value="BPD_transp_1"/>
    <property type="match status" value="1"/>
</dbReference>